<dbReference type="InterPro" id="IPR050767">
    <property type="entry name" value="Sel1_AlgK"/>
</dbReference>
<gene>
    <name evidence="2" type="ORF">HPF_16460</name>
</gene>
<dbReference type="RefSeq" id="WP_133157225.1">
    <property type="nucleotide sequence ID" value="NZ_CP037867.1"/>
</dbReference>
<dbReference type="PANTHER" id="PTHR11102">
    <property type="entry name" value="SEL-1-LIKE PROTEIN"/>
    <property type="match status" value="1"/>
</dbReference>
<sequence precursor="true">MRRFVTAVLFFTALATPSAWAADGASGEQLLPMPPERVWRAVHQALADRGAGRAEVLALDDGRYEARLRPQALAGADLWLDVDWDTRTGGTRLRWSATAPEAQAHAAAWVQRLAERAGRLRASNQLCRGPHPTAEEIEAAQIEIPASCEYSTGHFSTALFELEKCGDFDTALQIMADCVKRRHAGGLIRLSQYFDLGYGVPKRPERVVEFLRLAMDSDNDGYARLARLHYATALHFGLGVARDRTAARRLFEDLAREGQADAQEFLRLGHHGAWLRPDGQRFRDTPAASPAAAVSRDDSGNDMSYGAFVNSDKRIKCLYGYAADKTGDHAAAVRIFEDCISRWNDPYSIIWLAHLLENGHGVPRDLARAAQLLRQGAEHPDTSGYATLARYHYGMVLAQGQGVPADPAQARHWLQRAAQEGLDEAREALARLEAGPDNRAHAR</sequence>
<dbReference type="PANTHER" id="PTHR11102:SF147">
    <property type="entry name" value="SEL1L ADAPTOR SUBUNIT OF ERAD E3 UBIQUITIN LIGASE"/>
    <property type="match status" value="1"/>
</dbReference>
<dbReference type="InterPro" id="IPR006597">
    <property type="entry name" value="Sel1-like"/>
</dbReference>
<organism evidence="2 3">
    <name type="scientific">Hydrogenophaga pseudoflava</name>
    <name type="common">Pseudomonas carboxydoflava</name>
    <dbReference type="NCBI Taxonomy" id="47421"/>
    <lineage>
        <taxon>Bacteria</taxon>
        <taxon>Pseudomonadati</taxon>
        <taxon>Pseudomonadota</taxon>
        <taxon>Betaproteobacteria</taxon>
        <taxon>Burkholderiales</taxon>
        <taxon>Comamonadaceae</taxon>
        <taxon>Hydrogenophaga</taxon>
    </lineage>
</organism>
<evidence type="ECO:0000313" key="2">
    <source>
        <dbReference type="EMBL" id="QBM29287.1"/>
    </source>
</evidence>
<evidence type="ECO:0000313" key="3">
    <source>
        <dbReference type="Proteomes" id="UP000293912"/>
    </source>
</evidence>
<keyword evidence="3" id="KW-1185">Reference proteome</keyword>
<feature type="signal peptide" evidence="1">
    <location>
        <begin position="1"/>
        <end position="21"/>
    </location>
</feature>
<dbReference type="EMBL" id="CP037867">
    <property type="protein sequence ID" value="QBM29287.1"/>
    <property type="molecule type" value="Genomic_DNA"/>
</dbReference>
<dbReference type="SUPFAM" id="SSF81901">
    <property type="entry name" value="HCP-like"/>
    <property type="match status" value="2"/>
</dbReference>
<feature type="chain" id="PRO_5020265385" evidence="1">
    <location>
        <begin position="22"/>
        <end position="443"/>
    </location>
</feature>
<reference evidence="2 3" key="1">
    <citation type="submission" date="2019-03" db="EMBL/GenBank/DDBJ databases">
        <authorList>
            <person name="Sebastian G."/>
            <person name="Baumann P."/>
            <person name="Ruckert C."/>
            <person name="Kalinowski J."/>
            <person name="Nebel B."/>
            <person name="Takors R."/>
            <person name="Blombach B."/>
        </authorList>
    </citation>
    <scope>NUCLEOTIDE SEQUENCE [LARGE SCALE GENOMIC DNA]</scope>
    <source>
        <strain evidence="2 3">DSM 1084</strain>
    </source>
</reference>
<keyword evidence="1" id="KW-0732">Signal</keyword>
<dbReference type="Gene3D" id="1.25.40.10">
    <property type="entry name" value="Tetratricopeptide repeat domain"/>
    <property type="match status" value="2"/>
</dbReference>
<dbReference type="KEGG" id="hpse:HPF_16460"/>
<dbReference type="AlphaFoldDB" id="A0A4P6WZL3"/>
<dbReference type="InterPro" id="IPR011990">
    <property type="entry name" value="TPR-like_helical_dom_sf"/>
</dbReference>
<evidence type="ECO:0000256" key="1">
    <source>
        <dbReference type="SAM" id="SignalP"/>
    </source>
</evidence>
<dbReference type="SMART" id="SM00671">
    <property type="entry name" value="SEL1"/>
    <property type="match status" value="4"/>
</dbReference>
<accession>A0A4P6WZL3</accession>
<name>A0A4P6WZL3_HYDPS</name>
<dbReference type="Pfam" id="PF08238">
    <property type="entry name" value="Sel1"/>
    <property type="match status" value="3"/>
</dbReference>
<protein>
    <submittedName>
        <fullName evidence="2">Sel1 repeat protein</fullName>
    </submittedName>
</protein>
<dbReference type="GO" id="GO:0036503">
    <property type="term" value="P:ERAD pathway"/>
    <property type="evidence" value="ECO:0007669"/>
    <property type="project" value="TreeGrafter"/>
</dbReference>
<proteinExistence type="predicted"/>
<dbReference type="Proteomes" id="UP000293912">
    <property type="component" value="Chromosome"/>
</dbReference>